<evidence type="ECO:0000313" key="3">
    <source>
        <dbReference type="Proteomes" id="UP001302812"/>
    </source>
</evidence>
<dbReference type="RefSeq" id="XP_064665136.1">
    <property type="nucleotide sequence ID" value="XM_064816328.1"/>
</dbReference>
<reference evidence="2" key="2">
    <citation type="submission" date="2023-05" db="EMBL/GenBank/DDBJ databases">
        <authorList>
            <consortium name="Lawrence Berkeley National Laboratory"/>
            <person name="Steindorff A."/>
            <person name="Hensen N."/>
            <person name="Bonometti L."/>
            <person name="Westerberg I."/>
            <person name="Brannstrom I.O."/>
            <person name="Guillou S."/>
            <person name="Cros-Aarteil S."/>
            <person name="Calhoun S."/>
            <person name="Haridas S."/>
            <person name="Kuo A."/>
            <person name="Mondo S."/>
            <person name="Pangilinan J."/>
            <person name="Riley R."/>
            <person name="Labutti K."/>
            <person name="Andreopoulos B."/>
            <person name="Lipzen A."/>
            <person name="Chen C."/>
            <person name="Yanf M."/>
            <person name="Daum C."/>
            <person name="Ng V."/>
            <person name="Clum A."/>
            <person name="Ohm R."/>
            <person name="Martin F."/>
            <person name="Silar P."/>
            <person name="Natvig D."/>
            <person name="Lalanne C."/>
            <person name="Gautier V."/>
            <person name="Ament-Velasquez S.L."/>
            <person name="Kruys A."/>
            <person name="Hutchinson M.I."/>
            <person name="Powell A.J."/>
            <person name="Barry K."/>
            <person name="Miller A.N."/>
            <person name="Grigoriev I.V."/>
            <person name="Debuchy R."/>
            <person name="Gladieux P."/>
            <person name="Thoren M.H."/>
            <person name="Johannesson H."/>
        </authorList>
    </citation>
    <scope>NUCLEOTIDE SEQUENCE</scope>
    <source>
        <strain evidence="2">CBS 508.74</strain>
    </source>
</reference>
<feature type="region of interest" description="Disordered" evidence="1">
    <location>
        <begin position="1"/>
        <end position="24"/>
    </location>
</feature>
<dbReference type="AlphaFoldDB" id="A0AAN6QHL7"/>
<dbReference type="Pfam" id="PF09441">
    <property type="entry name" value="Abp2"/>
    <property type="match status" value="1"/>
</dbReference>
<organism evidence="2 3">
    <name type="scientific">Canariomyces notabilis</name>
    <dbReference type="NCBI Taxonomy" id="2074819"/>
    <lineage>
        <taxon>Eukaryota</taxon>
        <taxon>Fungi</taxon>
        <taxon>Dikarya</taxon>
        <taxon>Ascomycota</taxon>
        <taxon>Pezizomycotina</taxon>
        <taxon>Sordariomycetes</taxon>
        <taxon>Sordariomycetidae</taxon>
        <taxon>Sordariales</taxon>
        <taxon>Chaetomiaceae</taxon>
        <taxon>Canariomyces</taxon>
    </lineage>
</organism>
<evidence type="ECO:0000313" key="2">
    <source>
        <dbReference type="EMBL" id="KAK4107566.1"/>
    </source>
</evidence>
<keyword evidence="3" id="KW-1185">Reference proteome</keyword>
<dbReference type="PANTHER" id="PTHR42048">
    <property type="entry name" value="ARS-BINDING PROTEIN 2"/>
    <property type="match status" value="1"/>
</dbReference>
<feature type="region of interest" description="Disordered" evidence="1">
    <location>
        <begin position="485"/>
        <end position="520"/>
    </location>
</feature>
<accession>A0AAN6QHL7</accession>
<dbReference type="EMBL" id="MU853372">
    <property type="protein sequence ID" value="KAK4107566.1"/>
    <property type="molecule type" value="Genomic_DNA"/>
</dbReference>
<comment type="caution">
    <text evidence="2">The sequence shown here is derived from an EMBL/GenBank/DDBJ whole genome shotgun (WGS) entry which is preliminary data.</text>
</comment>
<dbReference type="InterPro" id="IPR018562">
    <property type="entry name" value="ARS-binding_2"/>
</dbReference>
<gene>
    <name evidence="2" type="ORF">N656DRAFT_785203</name>
</gene>
<evidence type="ECO:0008006" key="4">
    <source>
        <dbReference type="Google" id="ProtNLM"/>
    </source>
</evidence>
<feature type="compositionally biased region" description="Low complexity" evidence="1">
    <location>
        <begin position="485"/>
        <end position="512"/>
    </location>
</feature>
<dbReference type="Proteomes" id="UP001302812">
    <property type="component" value="Unassembled WGS sequence"/>
</dbReference>
<feature type="region of interest" description="Disordered" evidence="1">
    <location>
        <begin position="293"/>
        <end position="445"/>
    </location>
</feature>
<reference evidence="2" key="1">
    <citation type="journal article" date="2023" name="Mol. Phylogenet. Evol.">
        <title>Genome-scale phylogeny and comparative genomics of the fungal order Sordariales.</title>
        <authorList>
            <person name="Hensen N."/>
            <person name="Bonometti L."/>
            <person name="Westerberg I."/>
            <person name="Brannstrom I.O."/>
            <person name="Guillou S."/>
            <person name="Cros-Aarteil S."/>
            <person name="Calhoun S."/>
            <person name="Haridas S."/>
            <person name="Kuo A."/>
            <person name="Mondo S."/>
            <person name="Pangilinan J."/>
            <person name="Riley R."/>
            <person name="LaButti K."/>
            <person name="Andreopoulos B."/>
            <person name="Lipzen A."/>
            <person name="Chen C."/>
            <person name="Yan M."/>
            <person name="Daum C."/>
            <person name="Ng V."/>
            <person name="Clum A."/>
            <person name="Steindorff A."/>
            <person name="Ohm R.A."/>
            <person name="Martin F."/>
            <person name="Silar P."/>
            <person name="Natvig D.O."/>
            <person name="Lalanne C."/>
            <person name="Gautier V."/>
            <person name="Ament-Velasquez S.L."/>
            <person name="Kruys A."/>
            <person name="Hutchinson M.I."/>
            <person name="Powell A.J."/>
            <person name="Barry K."/>
            <person name="Miller A.N."/>
            <person name="Grigoriev I.V."/>
            <person name="Debuchy R."/>
            <person name="Gladieux P."/>
            <person name="Hiltunen Thoren M."/>
            <person name="Johannesson H."/>
        </authorList>
    </citation>
    <scope>NUCLEOTIDE SEQUENCE</scope>
    <source>
        <strain evidence="2">CBS 508.74</strain>
    </source>
</reference>
<dbReference type="PANTHER" id="PTHR42048:SF1">
    <property type="entry name" value="ARS-BINDING PROTEIN 2"/>
    <property type="match status" value="1"/>
</dbReference>
<dbReference type="GeneID" id="89940453"/>
<feature type="compositionally biased region" description="Low complexity" evidence="1">
    <location>
        <begin position="367"/>
        <end position="405"/>
    </location>
</feature>
<protein>
    <recommendedName>
        <fullName evidence="4">ARS-binding protein 2</fullName>
    </recommendedName>
</protein>
<proteinExistence type="predicted"/>
<feature type="compositionally biased region" description="Polar residues" evidence="1">
    <location>
        <begin position="406"/>
        <end position="415"/>
    </location>
</feature>
<feature type="region of interest" description="Disordered" evidence="1">
    <location>
        <begin position="638"/>
        <end position="664"/>
    </location>
</feature>
<name>A0AAN6QHL7_9PEZI</name>
<feature type="region of interest" description="Disordered" evidence="1">
    <location>
        <begin position="183"/>
        <end position="246"/>
    </location>
</feature>
<evidence type="ECO:0000256" key="1">
    <source>
        <dbReference type="SAM" id="MobiDB-lite"/>
    </source>
</evidence>
<sequence length="698" mass="75815">MQQPGQRVLMASPTSIQPLPPSPPSTMRLALPDRNVDVDTIEDAYVAFILCCNPAVPLETDTTALREAFRTPPKSGGKSFSTFTLFELIKKLETKELKTWAELALKLGVEPPDQEKGQSAQKIQQYAVRLKRWMHSMHVDAFFEYLIGRQSTYWTEIPSEHTPVAELERDGVAAEDDMALRALLPHIKPRRGRRKPEDVETGKSPSRRPSPQADDGGASGGGSRQEGMEPWTAQPDGRGSVFLFPPAPDPSRSNLFAVPWASNEMVQTPLTAHPMPQSAITPSTRNTFWADEPRSALTPSKPRLTGRRHGAKVVSSAWRSNGLGGSGKTRGRPPMNRGANTDGPFSAFPTSSETPVFRFPSPTPEKNTTPYTSTPGPTSNPQPAASAMTPQSTAPTPAAAPPQQMHNQNQPSPISESPHPRPAKRSRLSLQVPERVGGEVRLATPPLPEPVVTPVVMVNGQSTTSAPQPGLSTNGNPVYAHPSRTTPAVGGPPTTTLPAGTTATGAAGQQQPVRLQDPTDRTNMDDVEALFMHEVLRAEWYDAQGNKLPPCGAGEAWALVQSVIANLLKTAATKEAFLINLAALVGGKVLMNKGSLRVTRSEELPDRTRYSCVWELRFGDITGQWTMEEVVMHDSWKGAEGKKDGEGGTNGDGSSASVGKEEENSWERRYMELAAMLQNRDQEMVRLRAKVIESIRDC</sequence>
<dbReference type="GO" id="GO:0003688">
    <property type="term" value="F:DNA replication origin binding"/>
    <property type="evidence" value="ECO:0007669"/>
    <property type="project" value="TreeGrafter"/>
</dbReference>